<feature type="non-terminal residue" evidence="2">
    <location>
        <position position="90"/>
    </location>
</feature>
<organism evidence="2 3">
    <name type="scientific">Jaapia argillacea MUCL 33604</name>
    <dbReference type="NCBI Taxonomy" id="933084"/>
    <lineage>
        <taxon>Eukaryota</taxon>
        <taxon>Fungi</taxon>
        <taxon>Dikarya</taxon>
        <taxon>Basidiomycota</taxon>
        <taxon>Agaricomycotina</taxon>
        <taxon>Agaricomycetes</taxon>
        <taxon>Agaricomycetidae</taxon>
        <taxon>Jaapiales</taxon>
        <taxon>Jaapiaceae</taxon>
        <taxon>Jaapia</taxon>
    </lineage>
</organism>
<gene>
    <name evidence="2" type="ORF">JAAARDRAFT_104759</name>
</gene>
<feature type="domain" description="F-box" evidence="1">
    <location>
        <begin position="34"/>
        <end position="90"/>
    </location>
</feature>
<dbReference type="PROSITE" id="PS50181">
    <property type="entry name" value="FBOX"/>
    <property type="match status" value="1"/>
</dbReference>
<dbReference type="AlphaFoldDB" id="A0A067QES5"/>
<sequence>EVEDEIAQLRTRIRQAEGRREMAQSHFANIKSLSAPIRRLPPEVLSEIFQHFVTSDIIDLEPYERFCLPLRLTHICCYWRKLAMSTPSLW</sequence>
<name>A0A067QES5_9AGAM</name>
<dbReference type="Gene3D" id="1.20.1280.50">
    <property type="match status" value="1"/>
</dbReference>
<dbReference type="EMBL" id="KL197712">
    <property type="protein sequence ID" value="KDQ61992.1"/>
    <property type="molecule type" value="Genomic_DNA"/>
</dbReference>
<dbReference type="HOGENOM" id="CLU_018544_3_3_1"/>
<keyword evidence="3" id="KW-1185">Reference proteome</keyword>
<dbReference type="InParanoid" id="A0A067QES5"/>
<dbReference type="InterPro" id="IPR001810">
    <property type="entry name" value="F-box_dom"/>
</dbReference>
<evidence type="ECO:0000313" key="2">
    <source>
        <dbReference type="EMBL" id="KDQ61992.1"/>
    </source>
</evidence>
<dbReference type="Proteomes" id="UP000027265">
    <property type="component" value="Unassembled WGS sequence"/>
</dbReference>
<proteinExistence type="predicted"/>
<accession>A0A067QES5</accession>
<evidence type="ECO:0000259" key="1">
    <source>
        <dbReference type="PROSITE" id="PS50181"/>
    </source>
</evidence>
<evidence type="ECO:0000313" key="3">
    <source>
        <dbReference type="Proteomes" id="UP000027265"/>
    </source>
</evidence>
<dbReference type="OrthoDB" id="2269034at2759"/>
<protein>
    <recommendedName>
        <fullName evidence="1">F-box domain-containing protein</fullName>
    </recommendedName>
</protein>
<feature type="non-terminal residue" evidence="2">
    <location>
        <position position="1"/>
    </location>
</feature>
<reference evidence="3" key="1">
    <citation type="journal article" date="2014" name="Proc. Natl. Acad. Sci. U.S.A.">
        <title>Extensive sampling of basidiomycete genomes demonstrates inadequacy of the white-rot/brown-rot paradigm for wood decay fungi.</title>
        <authorList>
            <person name="Riley R."/>
            <person name="Salamov A.A."/>
            <person name="Brown D.W."/>
            <person name="Nagy L.G."/>
            <person name="Floudas D."/>
            <person name="Held B.W."/>
            <person name="Levasseur A."/>
            <person name="Lombard V."/>
            <person name="Morin E."/>
            <person name="Otillar R."/>
            <person name="Lindquist E.A."/>
            <person name="Sun H."/>
            <person name="LaButti K.M."/>
            <person name="Schmutz J."/>
            <person name="Jabbour D."/>
            <person name="Luo H."/>
            <person name="Baker S.E."/>
            <person name="Pisabarro A.G."/>
            <person name="Walton J.D."/>
            <person name="Blanchette R.A."/>
            <person name="Henrissat B."/>
            <person name="Martin F."/>
            <person name="Cullen D."/>
            <person name="Hibbett D.S."/>
            <person name="Grigoriev I.V."/>
        </authorList>
    </citation>
    <scope>NUCLEOTIDE SEQUENCE [LARGE SCALE GENOMIC DNA]</scope>
    <source>
        <strain evidence="3">MUCL 33604</strain>
    </source>
</reference>